<evidence type="ECO:0000256" key="2">
    <source>
        <dbReference type="ARBA" id="ARBA00022722"/>
    </source>
</evidence>
<proteinExistence type="inferred from homology"/>
<evidence type="ECO:0000256" key="5">
    <source>
        <dbReference type="HAMAP-Rule" id="MF_00265"/>
    </source>
</evidence>
<reference evidence="8" key="1">
    <citation type="submission" date="2017-06" db="EMBL/GenBank/DDBJ databases">
        <authorList>
            <person name="Varghese N."/>
            <person name="Submissions S."/>
        </authorList>
    </citation>
    <scope>NUCLEOTIDE SEQUENCE [LARGE SCALE GENOMIC DNA]</scope>
    <source>
        <strain evidence="8">JAD2</strain>
    </source>
</reference>
<feature type="domain" description="PIN" evidence="6">
    <location>
        <begin position="11"/>
        <end position="157"/>
    </location>
</feature>
<dbReference type="SUPFAM" id="SSF88723">
    <property type="entry name" value="PIN domain-like"/>
    <property type="match status" value="1"/>
</dbReference>
<gene>
    <name evidence="5" type="primary">vapC</name>
    <name evidence="7" type="ORF">SAMN02746019_00025080</name>
</gene>
<dbReference type="InterPro" id="IPR052106">
    <property type="entry name" value="PINc/VapC_TA"/>
</dbReference>
<keyword evidence="5" id="KW-0460">Magnesium</keyword>
<feature type="binding site" evidence="5">
    <location>
        <position position="131"/>
    </location>
    <ligand>
        <name>Mg(2+)</name>
        <dbReference type="ChEBI" id="CHEBI:18420"/>
    </ligand>
</feature>
<sequence>MRLDEVPPGPVYVDTNVWYMYLRSDRRYLAVVRSFLERVIKGEIAALVGVPVLDELFYRLLLARIREQEGQHPLTGLRQDPAGLVRRHAPPIRRAIEMLLRLPNVHLVGVETEDAYRFLHHASRYGLLPRDALHVAIMDRLNVPAIASDDRDFDRVPGIQRHWIANAPLP</sequence>
<dbReference type="Gene3D" id="3.40.50.1010">
    <property type="entry name" value="5'-nuclease"/>
    <property type="match status" value="1"/>
</dbReference>
<dbReference type="AlphaFoldDB" id="A0A212QLU8"/>
<name>A0A212QLU8_9CHLR</name>
<feature type="binding site" evidence="5">
    <location>
        <position position="14"/>
    </location>
    <ligand>
        <name>Mg(2+)</name>
        <dbReference type="ChEBI" id="CHEBI:18420"/>
    </ligand>
</feature>
<keyword evidence="3 5" id="KW-0479">Metal-binding</keyword>
<keyword evidence="5" id="KW-0800">Toxin</keyword>
<dbReference type="GO" id="GO:0004540">
    <property type="term" value="F:RNA nuclease activity"/>
    <property type="evidence" value="ECO:0007669"/>
    <property type="project" value="InterPro"/>
</dbReference>
<evidence type="ECO:0000259" key="6">
    <source>
        <dbReference type="Pfam" id="PF01850"/>
    </source>
</evidence>
<protein>
    <recommendedName>
        <fullName evidence="5">Ribonuclease VapC</fullName>
        <shortName evidence="5">RNase VapC</shortName>
        <ecNumber evidence="5">3.1.-.-</ecNumber>
    </recommendedName>
    <alternativeName>
        <fullName evidence="5">Toxin VapC</fullName>
    </alternativeName>
</protein>
<accession>A0A212QLU8</accession>
<keyword evidence="2 5" id="KW-0540">Nuclease</keyword>
<keyword evidence="8" id="KW-1185">Reference proteome</keyword>
<comment type="similarity">
    <text evidence="5">Belongs to the PINc/VapC protein family.</text>
</comment>
<comment type="cofactor">
    <cofactor evidence="5">
        <name>Mg(2+)</name>
        <dbReference type="ChEBI" id="CHEBI:18420"/>
    </cofactor>
</comment>
<evidence type="ECO:0000256" key="1">
    <source>
        <dbReference type="ARBA" id="ARBA00022649"/>
    </source>
</evidence>
<dbReference type="RefSeq" id="WP_159461541.1">
    <property type="nucleotide sequence ID" value="NZ_FYEK01000010.1"/>
</dbReference>
<dbReference type="Proteomes" id="UP000197025">
    <property type="component" value="Unassembled WGS sequence"/>
</dbReference>
<dbReference type="EMBL" id="FYEK01000010">
    <property type="protein sequence ID" value="SNB60347.1"/>
    <property type="molecule type" value="Genomic_DNA"/>
</dbReference>
<evidence type="ECO:0000256" key="3">
    <source>
        <dbReference type="ARBA" id="ARBA00022723"/>
    </source>
</evidence>
<evidence type="ECO:0000313" key="8">
    <source>
        <dbReference type="Proteomes" id="UP000197025"/>
    </source>
</evidence>
<keyword evidence="4 5" id="KW-0378">Hydrolase</keyword>
<dbReference type="OrthoDB" id="4726629at2"/>
<dbReference type="GO" id="GO:0090729">
    <property type="term" value="F:toxin activity"/>
    <property type="evidence" value="ECO:0007669"/>
    <property type="project" value="UniProtKB-KW"/>
</dbReference>
<dbReference type="Pfam" id="PF01850">
    <property type="entry name" value="PIN"/>
    <property type="match status" value="1"/>
</dbReference>
<dbReference type="InterPro" id="IPR029060">
    <property type="entry name" value="PIN-like_dom_sf"/>
</dbReference>
<dbReference type="PANTHER" id="PTHR38826:SF5">
    <property type="entry name" value="RIBONUCLEASE VAPC13"/>
    <property type="match status" value="1"/>
</dbReference>
<dbReference type="PANTHER" id="PTHR38826">
    <property type="entry name" value="RIBONUCLEASE VAPC13"/>
    <property type="match status" value="1"/>
</dbReference>
<dbReference type="InterPro" id="IPR022907">
    <property type="entry name" value="VapC_family"/>
</dbReference>
<dbReference type="InterPro" id="IPR002716">
    <property type="entry name" value="PIN_dom"/>
</dbReference>
<dbReference type="EC" id="3.1.-.-" evidence="5"/>
<organism evidence="7 8">
    <name type="scientific">Thermoflexus hugenholtzii JAD2</name>
    <dbReference type="NCBI Taxonomy" id="877466"/>
    <lineage>
        <taxon>Bacteria</taxon>
        <taxon>Bacillati</taxon>
        <taxon>Chloroflexota</taxon>
        <taxon>Thermoflexia</taxon>
        <taxon>Thermoflexales</taxon>
        <taxon>Thermoflexaceae</taxon>
        <taxon>Thermoflexus</taxon>
    </lineage>
</organism>
<dbReference type="GO" id="GO:0016787">
    <property type="term" value="F:hydrolase activity"/>
    <property type="evidence" value="ECO:0007669"/>
    <property type="project" value="UniProtKB-KW"/>
</dbReference>
<evidence type="ECO:0000256" key="4">
    <source>
        <dbReference type="ARBA" id="ARBA00022801"/>
    </source>
</evidence>
<dbReference type="InParanoid" id="A0A212QLU8"/>
<dbReference type="HAMAP" id="MF_00265">
    <property type="entry name" value="VapC_Nob1"/>
    <property type="match status" value="1"/>
</dbReference>
<comment type="function">
    <text evidence="5">Toxic component of a toxin-antitoxin (TA) system. An RNase.</text>
</comment>
<dbReference type="GO" id="GO:0000287">
    <property type="term" value="F:magnesium ion binding"/>
    <property type="evidence" value="ECO:0007669"/>
    <property type="project" value="UniProtKB-UniRule"/>
</dbReference>
<keyword evidence="1 5" id="KW-1277">Toxin-antitoxin system</keyword>
<evidence type="ECO:0000313" key="7">
    <source>
        <dbReference type="EMBL" id="SNB60347.1"/>
    </source>
</evidence>